<evidence type="ECO:0000256" key="1">
    <source>
        <dbReference type="ARBA" id="ARBA00009458"/>
    </source>
</evidence>
<dbReference type="Proteomes" id="UP000499080">
    <property type="component" value="Unassembled WGS sequence"/>
</dbReference>
<dbReference type="OrthoDB" id="5987340at2759"/>
<dbReference type="EMBL" id="BGPR01003270">
    <property type="protein sequence ID" value="GBM85887.1"/>
    <property type="molecule type" value="Genomic_DNA"/>
</dbReference>
<gene>
    <name evidence="2" type="ORF">AVEN_144314_1</name>
</gene>
<dbReference type="PANTHER" id="PTHR47331">
    <property type="entry name" value="PHD-TYPE DOMAIN-CONTAINING PROTEIN"/>
    <property type="match status" value="1"/>
</dbReference>
<evidence type="ECO:0000313" key="2">
    <source>
        <dbReference type="EMBL" id="GBM85887.1"/>
    </source>
</evidence>
<proteinExistence type="inferred from homology"/>
<keyword evidence="3" id="KW-1185">Reference proteome</keyword>
<comment type="caution">
    <text evidence="2">The sequence shown here is derived from an EMBL/GenBank/DDBJ whole genome shotgun (WGS) entry which is preliminary data.</text>
</comment>
<dbReference type="PROSITE" id="PS01258">
    <property type="entry name" value="BH2"/>
    <property type="match status" value="1"/>
</dbReference>
<dbReference type="Pfam" id="PF05380">
    <property type="entry name" value="Peptidase_A17"/>
    <property type="match status" value="1"/>
</dbReference>
<dbReference type="InterPro" id="IPR008042">
    <property type="entry name" value="Retrotrans_Pao"/>
</dbReference>
<organism evidence="2 3">
    <name type="scientific">Araneus ventricosus</name>
    <name type="common">Orbweaver spider</name>
    <name type="synonym">Epeira ventricosa</name>
    <dbReference type="NCBI Taxonomy" id="182803"/>
    <lineage>
        <taxon>Eukaryota</taxon>
        <taxon>Metazoa</taxon>
        <taxon>Ecdysozoa</taxon>
        <taxon>Arthropoda</taxon>
        <taxon>Chelicerata</taxon>
        <taxon>Arachnida</taxon>
        <taxon>Araneae</taxon>
        <taxon>Araneomorphae</taxon>
        <taxon>Entelegynae</taxon>
        <taxon>Araneoidea</taxon>
        <taxon>Araneidae</taxon>
        <taxon>Araneus</taxon>
    </lineage>
</organism>
<comment type="similarity">
    <text evidence="1">Belongs to the Bcl-2 family.</text>
</comment>
<accession>A0A4Y2J6W7</accession>
<evidence type="ECO:0000313" key="3">
    <source>
        <dbReference type="Proteomes" id="UP000499080"/>
    </source>
</evidence>
<dbReference type="AlphaFoldDB" id="A0A4Y2J6W7"/>
<dbReference type="InterPro" id="IPR020726">
    <property type="entry name" value="Bcl2_BH2_motif_CS"/>
</dbReference>
<protein>
    <submittedName>
        <fullName evidence="2">Uncharacterized protein</fullName>
    </submittedName>
</protein>
<dbReference type="GO" id="GO:0042981">
    <property type="term" value="P:regulation of apoptotic process"/>
    <property type="evidence" value="ECO:0007669"/>
    <property type="project" value="InterPro"/>
</dbReference>
<reference evidence="2 3" key="1">
    <citation type="journal article" date="2019" name="Sci. Rep.">
        <title>Orb-weaving spider Araneus ventricosus genome elucidates the spidroin gene catalogue.</title>
        <authorList>
            <person name="Kono N."/>
            <person name="Nakamura H."/>
            <person name="Ohtoshi R."/>
            <person name="Moran D.A.P."/>
            <person name="Shinohara A."/>
            <person name="Yoshida Y."/>
            <person name="Fujiwara M."/>
            <person name="Mori M."/>
            <person name="Tomita M."/>
            <person name="Arakawa K."/>
        </authorList>
    </citation>
    <scope>NUCLEOTIDE SEQUENCE [LARGE SCALE GENOMIC DNA]</scope>
</reference>
<name>A0A4Y2J6W7_ARAVE</name>
<sequence length="290" mass="33957">MQMHVFVDVCKEAHATCVFLSTYTSQGVKVVFVRAKSRVAPIKQVTIPRLELMANCTHGWHIRYSKHLILLKLKPFFGVIPWLYWLREKGGWSVFVSNRIKEIKTLFRNSEWRYVPGKINPADLISRGCSPSHLVGLQWWEGPLWLVESPDTWPVTELINCETSEISSERKKVRLYTLNLSEEKVPWYARKFSKFHSILRLVAWVLRLIYNVRGRINERKRGQFTVEEKDSAEIQLIRYIQAQSFPDEKSIANLCVFRDENNIICVKTRITERIDTPHFLSPNLLPNNCV</sequence>